<dbReference type="Pfam" id="PF06295">
    <property type="entry name" value="ZapG-like"/>
    <property type="match status" value="1"/>
</dbReference>
<dbReference type="STRING" id="314283.MED297_13097"/>
<keyword evidence="2" id="KW-1003">Cell membrane</keyword>
<comment type="subcellular location">
    <subcellularLocation>
        <location evidence="1">Cell inner membrane</location>
        <topology evidence="1">Single-pass membrane protein</topology>
    </subcellularLocation>
</comment>
<keyword evidence="9" id="KW-0131">Cell cycle</keyword>
<keyword evidence="8" id="KW-0472">Membrane</keyword>
<proteinExistence type="inferred from homology"/>
<feature type="compositionally biased region" description="Basic and acidic residues" evidence="13">
    <location>
        <begin position="87"/>
        <end position="111"/>
    </location>
</feature>
<organism evidence="14 15">
    <name type="scientific">Reinekea blandensis MED297</name>
    <dbReference type="NCBI Taxonomy" id="314283"/>
    <lineage>
        <taxon>Bacteria</taxon>
        <taxon>Pseudomonadati</taxon>
        <taxon>Pseudomonadota</taxon>
        <taxon>Gammaproteobacteria</taxon>
        <taxon>Oceanospirillales</taxon>
        <taxon>Saccharospirillaceae</taxon>
        <taxon>Reinekea</taxon>
    </lineage>
</organism>
<keyword evidence="6" id="KW-0133">Cell shape</keyword>
<protein>
    <recommendedName>
        <fullName evidence="11">Z-ring associated protein G</fullName>
    </recommendedName>
    <alternativeName>
        <fullName evidence="12">Cell division protein ZapG</fullName>
    </alternativeName>
</protein>
<evidence type="ECO:0000313" key="15">
    <source>
        <dbReference type="Proteomes" id="UP000005953"/>
    </source>
</evidence>
<keyword evidence="3" id="KW-0997">Cell inner membrane</keyword>
<dbReference type="PANTHER" id="PTHR39579">
    <property type="entry name" value="INNER MEMBRANE PROTEIN YHCB"/>
    <property type="match status" value="1"/>
</dbReference>
<evidence type="ECO:0000256" key="8">
    <source>
        <dbReference type="ARBA" id="ARBA00023136"/>
    </source>
</evidence>
<keyword evidence="7" id="KW-1133">Transmembrane helix</keyword>
<keyword evidence="4" id="KW-0132">Cell division</keyword>
<evidence type="ECO:0000256" key="12">
    <source>
        <dbReference type="ARBA" id="ARBA00035727"/>
    </source>
</evidence>
<evidence type="ECO:0000256" key="13">
    <source>
        <dbReference type="SAM" id="MobiDB-lite"/>
    </source>
</evidence>
<dbReference type="EMBL" id="AAOE01000005">
    <property type="protein sequence ID" value="EAR10161.1"/>
    <property type="molecule type" value="Genomic_DNA"/>
</dbReference>
<evidence type="ECO:0000256" key="11">
    <source>
        <dbReference type="ARBA" id="ARBA00035703"/>
    </source>
</evidence>
<reference evidence="14 15" key="1">
    <citation type="submission" date="2006-02" db="EMBL/GenBank/DDBJ databases">
        <authorList>
            <person name="Pinhassi J."/>
            <person name="Pedros-Alio C."/>
            <person name="Ferriera S."/>
            <person name="Johnson J."/>
            <person name="Kravitz S."/>
            <person name="Halpern A."/>
            <person name="Remington K."/>
            <person name="Beeson K."/>
            <person name="Tran B."/>
            <person name="Rogers Y.-H."/>
            <person name="Friedman R."/>
            <person name="Venter J.C."/>
        </authorList>
    </citation>
    <scope>NUCLEOTIDE SEQUENCE [LARGE SCALE GENOMIC DNA]</scope>
    <source>
        <strain evidence="14 15">MED297</strain>
    </source>
</reference>
<evidence type="ECO:0000313" key="14">
    <source>
        <dbReference type="EMBL" id="EAR10161.1"/>
    </source>
</evidence>
<name>A4BC95_9GAMM</name>
<dbReference type="GO" id="GO:0005886">
    <property type="term" value="C:plasma membrane"/>
    <property type="evidence" value="ECO:0007669"/>
    <property type="project" value="UniProtKB-SubCell"/>
</dbReference>
<keyword evidence="15" id="KW-1185">Reference proteome</keyword>
<dbReference type="InterPro" id="IPR009386">
    <property type="entry name" value="ZapG-like"/>
</dbReference>
<evidence type="ECO:0000256" key="4">
    <source>
        <dbReference type="ARBA" id="ARBA00022618"/>
    </source>
</evidence>
<dbReference type="AlphaFoldDB" id="A4BC95"/>
<dbReference type="HOGENOM" id="CLU_122326_0_0_6"/>
<evidence type="ECO:0000256" key="1">
    <source>
        <dbReference type="ARBA" id="ARBA00004377"/>
    </source>
</evidence>
<dbReference type="GO" id="GO:0008360">
    <property type="term" value="P:regulation of cell shape"/>
    <property type="evidence" value="ECO:0007669"/>
    <property type="project" value="UniProtKB-KW"/>
</dbReference>
<feature type="compositionally biased region" description="Basic and acidic residues" evidence="13">
    <location>
        <begin position="144"/>
        <end position="159"/>
    </location>
</feature>
<dbReference type="PANTHER" id="PTHR39579:SF1">
    <property type="entry name" value="INNER MEMBRANE PROTEIN YHCB"/>
    <property type="match status" value="1"/>
</dbReference>
<comment type="caution">
    <text evidence="14">The sequence shown here is derived from an EMBL/GenBank/DDBJ whole genome shotgun (WGS) entry which is preliminary data.</text>
</comment>
<comment type="similarity">
    <text evidence="10">Belongs to the ZapG family.</text>
</comment>
<evidence type="ECO:0000256" key="9">
    <source>
        <dbReference type="ARBA" id="ARBA00023306"/>
    </source>
</evidence>
<evidence type="ECO:0000256" key="3">
    <source>
        <dbReference type="ARBA" id="ARBA00022519"/>
    </source>
</evidence>
<keyword evidence="5" id="KW-0812">Transmembrane</keyword>
<feature type="region of interest" description="Disordered" evidence="13">
    <location>
        <begin position="87"/>
        <end position="159"/>
    </location>
</feature>
<dbReference type="GO" id="GO:0051301">
    <property type="term" value="P:cell division"/>
    <property type="evidence" value="ECO:0007669"/>
    <property type="project" value="UniProtKB-KW"/>
</dbReference>
<evidence type="ECO:0000256" key="2">
    <source>
        <dbReference type="ARBA" id="ARBA00022475"/>
    </source>
</evidence>
<evidence type="ECO:0000256" key="6">
    <source>
        <dbReference type="ARBA" id="ARBA00022960"/>
    </source>
</evidence>
<gene>
    <name evidence="14" type="ORF">MED297_13097</name>
</gene>
<dbReference type="Proteomes" id="UP000005953">
    <property type="component" value="Unassembled WGS sequence"/>
</dbReference>
<evidence type="ECO:0000256" key="7">
    <source>
        <dbReference type="ARBA" id="ARBA00022989"/>
    </source>
</evidence>
<evidence type="ECO:0000256" key="5">
    <source>
        <dbReference type="ARBA" id="ARBA00022692"/>
    </source>
</evidence>
<sequence>MEKTMLQIQWTTFAAALLAALIIGGLLSRLFSKGDGQDRSSLKRQLDELKQQHQSYQINVTEHFSRTADLIAELNKNYHKIQEHLDQGAEQFVKPEYRLESARSGETRLEDLAPQSQKPEAPTGPKDYAPKAPNEEGTLSETYGLKRSDFVDETEKPSS</sequence>
<accession>A4BC95</accession>
<evidence type="ECO:0000256" key="10">
    <source>
        <dbReference type="ARBA" id="ARBA00035657"/>
    </source>
</evidence>